<name>I4EE73_9BACT</name>
<sequence length="55" mass="5781">MFPGTGTVTANPTPIRSLGVGLQHDAATGNDRNGLLLQSAPTPEWLIEQDPILVV</sequence>
<dbReference type="AlphaFoldDB" id="I4EE73"/>
<dbReference type="Proteomes" id="UP000004221">
    <property type="component" value="Unassembled WGS sequence"/>
</dbReference>
<dbReference type="RefSeq" id="WP_008475612.1">
    <property type="nucleotide sequence ID" value="NZ_CAGS01000084.1"/>
</dbReference>
<organism evidence="1 2">
    <name type="scientific">Nitrolancea hollandica Lb</name>
    <dbReference type="NCBI Taxonomy" id="1129897"/>
    <lineage>
        <taxon>Bacteria</taxon>
        <taxon>Pseudomonadati</taxon>
        <taxon>Thermomicrobiota</taxon>
        <taxon>Thermomicrobia</taxon>
        <taxon>Sphaerobacterales</taxon>
        <taxon>Sphaerobacterineae</taxon>
        <taxon>Sphaerobacteraceae</taxon>
        <taxon>Nitrolancea</taxon>
    </lineage>
</organism>
<comment type="caution">
    <text evidence="1">The sequence shown here is derived from an EMBL/GenBank/DDBJ whole genome shotgun (WGS) entry which is preliminary data.</text>
</comment>
<proteinExistence type="predicted"/>
<evidence type="ECO:0000313" key="1">
    <source>
        <dbReference type="EMBL" id="CCF82985.1"/>
    </source>
</evidence>
<reference evidence="1 2" key="1">
    <citation type="journal article" date="2012" name="ISME J.">
        <title>Nitrification expanded: discovery, physiology and genomics of a nitrite-oxidizing bacterium from the phylum Chloroflexi.</title>
        <authorList>
            <person name="Sorokin D.Y."/>
            <person name="Lucker S."/>
            <person name="Vejmelkova D."/>
            <person name="Kostrikina N.A."/>
            <person name="Kleerebezem R."/>
            <person name="Rijpstra W.I."/>
            <person name="Damste J.S."/>
            <person name="Le Paslier D."/>
            <person name="Muyzer G."/>
            <person name="Wagner M."/>
            <person name="van Loosdrecht M.C."/>
            <person name="Daims H."/>
        </authorList>
    </citation>
    <scope>NUCLEOTIDE SEQUENCE [LARGE SCALE GENOMIC DNA]</scope>
    <source>
        <strain evidence="2">none</strain>
    </source>
</reference>
<evidence type="ECO:0000313" key="2">
    <source>
        <dbReference type="Proteomes" id="UP000004221"/>
    </source>
</evidence>
<accession>I4EE73</accession>
<dbReference type="EMBL" id="CAGS01000084">
    <property type="protein sequence ID" value="CCF82985.1"/>
    <property type="molecule type" value="Genomic_DNA"/>
</dbReference>
<protein>
    <submittedName>
        <fullName evidence="1">Uncharacterized protein</fullName>
    </submittedName>
</protein>
<keyword evidence="2" id="KW-1185">Reference proteome</keyword>
<gene>
    <name evidence="1" type="ORF">NITHO_1740010</name>
</gene>